<dbReference type="Proteomes" id="UP000784880">
    <property type="component" value="Unassembled WGS sequence"/>
</dbReference>
<dbReference type="InterPro" id="IPR009711">
    <property type="entry name" value="UPF0473"/>
</dbReference>
<sequence length="100" mass="11750">MSEYQMQRPAEDEERIIIPDENGDEHLFEVLFTFDVDETGKSYMVLVPEGSNESEEDEVEVTAFRFEEPEGEDLALYPLETDEEWDMVEELLSTFTEEEE</sequence>
<reference evidence="3 4" key="1">
    <citation type="submission" date="2021-06" db="EMBL/GenBank/DDBJ databases">
        <title>Bacillus sp. RD4P76, an endophyte from a halophyte.</title>
        <authorList>
            <person name="Sun J.-Q."/>
        </authorList>
    </citation>
    <scope>NUCLEOTIDE SEQUENCE [LARGE SCALE GENOMIC DNA]</scope>
    <source>
        <strain evidence="3 4">CGMCC 1.15917</strain>
    </source>
</reference>
<dbReference type="RefSeq" id="WP_217066712.1">
    <property type="nucleotide sequence ID" value="NZ_JAHQCS010000101.1"/>
</dbReference>
<evidence type="ECO:0000256" key="2">
    <source>
        <dbReference type="HAMAP-Rule" id="MF_01448"/>
    </source>
</evidence>
<evidence type="ECO:0000313" key="4">
    <source>
        <dbReference type="Proteomes" id="UP000784880"/>
    </source>
</evidence>
<dbReference type="HAMAP" id="MF_01448">
    <property type="entry name" value="UPF0473"/>
    <property type="match status" value="1"/>
</dbReference>
<evidence type="ECO:0000256" key="1">
    <source>
        <dbReference type="ARBA" id="ARBA00008439"/>
    </source>
</evidence>
<dbReference type="PANTHER" id="PTHR40066:SF1">
    <property type="entry name" value="UPF0473 PROTEIN CBO2561_CLC_2432"/>
    <property type="match status" value="1"/>
</dbReference>
<dbReference type="Pfam" id="PF06949">
    <property type="entry name" value="DUF1292"/>
    <property type="match status" value="1"/>
</dbReference>
<organism evidence="3 4">
    <name type="scientific">Evansella tamaricis</name>
    <dbReference type="NCBI Taxonomy" id="2069301"/>
    <lineage>
        <taxon>Bacteria</taxon>
        <taxon>Bacillati</taxon>
        <taxon>Bacillota</taxon>
        <taxon>Bacilli</taxon>
        <taxon>Bacillales</taxon>
        <taxon>Bacillaceae</taxon>
        <taxon>Evansella</taxon>
    </lineage>
</organism>
<evidence type="ECO:0000313" key="3">
    <source>
        <dbReference type="EMBL" id="MBU9712537.1"/>
    </source>
</evidence>
<gene>
    <name evidence="3" type="ORF">KS419_12370</name>
</gene>
<comment type="caution">
    <text evidence="3">The sequence shown here is derived from an EMBL/GenBank/DDBJ whole genome shotgun (WGS) entry which is preliminary data.</text>
</comment>
<protein>
    <recommendedName>
        <fullName evidence="2">UPF0473 protein KS419_12370</fullName>
    </recommendedName>
</protein>
<keyword evidence="4" id="KW-1185">Reference proteome</keyword>
<proteinExistence type="inferred from homology"/>
<accession>A0ABS6JI46</accession>
<name>A0ABS6JI46_9BACI</name>
<dbReference type="PANTHER" id="PTHR40066">
    <property type="entry name" value="UPF0473 PROTEIN CBO2561/CLC_2432"/>
    <property type="match status" value="1"/>
</dbReference>
<comment type="similarity">
    <text evidence="1 2">Belongs to the UPF0473 family.</text>
</comment>
<dbReference type="NCBIfam" id="NF010222">
    <property type="entry name" value="PRK13678.2-5"/>
    <property type="match status" value="1"/>
</dbReference>
<dbReference type="EMBL" id="JAHQCS010000101">
    <property type="protein sequence ID" value="MBU9712537.1"/>
    <property type="molecule type" value="Genomic_DNA"/>
</dbReference>
<dbReference type="NCBIfam" id="NF010217">
    <property type="entry name" value="PRK13678.1-4"/>
    <property type="match status" value="1"/>
</dbReference>